<gene>
    <name evidence="1" type="ORF">QBC42DRAFT_286256</name>
</gene>
<comment type="caution">
    <text evidence="1">The sequence shown here is derived from an EMBL/GenBank/DDBJ whole genome shotgun (WGS) entry which is preliminary data.</text>
</comment>
<organism evidence="1 2">
    <name type="scientific">Cladorrhinum samala</name>
    <dbReference type="NCBI Taxonomy" id="585594"/>
    <lineage>
        <taxon>Eukaryota</taxon>
        <taxon>Fungi</taxon>
        <taxon>Dikarya</taxon>
        <taxon>Ascomycota</taxon>
        <taxon>Pezizomycotina</taxon>
        <taxon>Sordariomycetes</taxon>
        <taxon>Sordariomycetidae</taxon>
        <taxon>Sordariales</taxon>
        <taxon>Podosporaceae</taxon>
        <taxon>Cladorrhinum</taxon>
    </lineage>
</organism>
<accession>A0AAV9HRE9</accession>
<name>A0AAV9HRE9_9PEZI</name>
<dbReference type="Proteomes" id="UP001321749">
    <property type="component" value="Unassembled WGS sequence"/>
</dbReference>
<proteinExistence type="predicted"/>
<protein>
    <submittedName>
        <fullName evidence="1">Uncharacterized protein</fullName>
    </submittedName>
</protein>
<reference evidence="1" key="2">
    <citation type="submission" date="2023-06" db="EMBL/GenBank/DDBJ databases">
        <authorList>
            <consortium name="Lawrence Berkeley National Laboratory"/>
            <person name="Mondo S.J."/>
            <person name="Hensen N."/>
            <person name="Bonometti L."/>
            <person name="Westerberg I."/>
            <person name="Brannstrom I.O."/>
            <person name="Guillou S."/>
            <person name="Cros-Aarteil S."/>
            <person name="Calhoun S."/>
            <person name="Haridas S."/>
            <person name="Kuo A."/>
            <person name="Pangilinan J."/>
            <person name="Riley R."/>
            <person name="Labutti K."/>
            <person name="Andreopoulos B."/>
            <person name="Lipzen A."/>
            <person name="Chen C."/>
            <person name="Yanf M."/>
            <person name="Daum C."/>
            <person name="Ng V."/>
            <person name="Clum A."/>
            <person name="Steindorff A."/>
            <person name="Ohm R."/>
            <person name="Martin F."/>
            <person name="Silar P."/>
            <person name="Natvig D."/>
            <person name="Lalanne C."/>
            <person name="Gautier V."/>
            <person name="Ament-Velasquez S.L."/>
            <person name="Kruys A."/>
            <person name="Hutchinson M.I."/>
            <person name="Powell A.J."/>
            <person name="Barry K."/>
            <person name="Miller A.N."/>
            <person name="Grigoriev I.V."/>
            <person name="Debuchy R."/>
            <person name="Gladieux P."/>
            <person name="Thoren M.H."/>
            <person name="Johannesson H."/>
        </authorList>
    </citation>
    <scope>NUCLEOTIDE SEQUENCE</scope>
    <source>
        <strain evidence="1">PSN324</strain>
    </source>
</reference>
<sequence>MFINTTSTLSDWFVRILQTTAAFSPSDLETRAPWTIPTLGGGRARAIYPWQTHLIPEAHNESMCNVVVVMTYHGPNVSYTDWGGWPVLWFNHDFSGIPRVDYTNVWKANTSVQLFDLPISAQVLMPKYTDFFSGYDDDGLLRSGGNATDYYSRIPWTARDLPALVFNPKQTTERSHTGNWTFVIGGPQRIVPGMRSISSGRCIYAHTAFRCSKD</sequence>
<dbReference type="EMBL" id="MU864969">
    <property type="protein sequence ID" value="KAK4462644.1"/>
    <property type="molecule type" value="Genomic_DNA"/>
</dbReference>
<evidence type="ECO:0000313" key="2">
    <source>
        <dbReference type="Proteomes" id="UP001321749"/>
    </source>
</evidence>
<keyword evidence="2" id="KW-1185">Reference proteome</keyword>
<evidence type="ECO:0000313" key="1">
    <source>
        <dbReference type="EMBL" id="KAK4462644.1"/>
    </source>
</evidence>
<reference evidence="1" key="1">
    <citation type="journal article" date="2023" name="Mol. Phylogenet. Evol.">
        <title>Genome-scale phylogeny and comparative genomics of the fungal order Sordariales.</title>
        <authorList>
            <person name="Hensen N."/>
            <person name="Bonometti L."/>
            <person name="Westerberg I."/>
            <person name="Brannstrom I.O."/>
            <person name="Guillou S."/>
            <person name="Cros-Aarteil S."/>
            <person name="Calhoun S."/>
            <person name="Haridas S."/>
            <person name="Kuo A."/>
            <person name="Mondo S."/>
            <person name="Pangilinan J."/>
            <person name="Riley R."/>
            <person name="LaButti K."/>
            <person name="Andreopoulos B."/>
            <person name="Lipzen A."/>
            <person name="Chen C."/>
            <person name="Yan M."/>
            <person name="Daum C."/>
            <person name="Ng V."/>
            <person name="Clum A."/>
            <person name="Steindorff A."/>
            <person name="Ohm R.A."/>
            <person name="Martin F."/>
            <person name="Silar P."/>
            <person name="Natvig D.O."/>
            <person name="Lalanne C."/>
            <person name="Gautier V."/>
            <person name="Ament-Velasquez S.L."/>
            <person name="Kruys A."/>
            <person name="Hutchinson M.I."/>
            <person name="Powell A.J."/>
            <person name="Barry K."/>
            <person name="Miller A.N."/>
            <person name="Grigoriev I.V."/>
            <person name="Debuchy R."/>
            <person name="Gladieux P."/>
            <person name="Hiltunen Thoren M."/>
            <person name="Johannesson H."/>
        </authorList>
    </citation>
    <scope>NUCLEOTIDE SEQUENCE</scope>
    <source>
        <strain evidence="1">PSN324</strain>
    </source>
</reference>
<dbReference type="AlphaFoldDB" id="A0AAV9HRE9"/>